<sequence length="135" mass="15422">MHTTNCFNTFIETAEDTKATQAEVPPKKEEKTIAQLQFDMVYDHPYAFTSDDVIFEAYAYRNQIPQSQKQQAREQFFSKGQACMRASALGKRYGWGVHANEQGKIALVPMESEAYAKFASDAELKHTRAMRSSRK</sequence>
<keyword evidence="2" id="KW-1185">Reference proteome</keyword>
<dbReference type="EMBL" id="JACBJI010000008">
    <property type="protein sequence ID" value="NYA72408.1"/>
    <property type="molecule type" value="Genomic_DNA"/>
</dbReference>
<evidence type="ECO:0000313" key="2">
    <source>
        <dbReference type="Proteomes" id="UP000535020"/>
    </source>
</evidence>
<reference evidence="1 2" key="1">
    <citation type="submission" date="2020-07" db="EMBL/GenBank/DDBJ databases">
        <authorList>
            <person name="Sun Q."/>
        </authorList>
    </citation>
    <scope>NUCLEOTIDE SEQUENCE [LARGE SCALE GENOMIC DNA]</scope>
    <source>
        <strain evidence="1 2">MAH-1</strain>
    </source>
</reference>
<comment type="caution">
    <text evidence="1">The sequence shown here is derived from an EMBL/GenBank/DDBJ whole genome shotgun (WGS) entry which is preliminary data.</text>
</comment>
<organism evidence="1 2">
    <name type="scientific">Flavobacterium agri</name>
    <dbReference type="NCBI Taxonomy" id="2743471"/>
    <lineage>
        <taxon>Bacteria</taxon>
        <taxon>Pseudomonadati</taxon>
        <taxon>Bacteroidota</taxon>
        <taxon>Flavobacteriia</taxon>
        <taxon>Flavobacteriales</taxon>
        <taxon>Flavobacteriaceae</taxon>
        <taxon>Flavobacterium</taxon>
    </lineage>
</organism>
<dbReference type="InterPro" id="IPR046155">
    <property type="entry name" value="DUF6157"/>
</dbReference>
<gene>
    <name evidence="1" type="ORF">HZF10_15870</name>
</gene>
<dbReference type="AlphaFoldDB" id="A0A7Y9C8E9"/>
<accession>A0A7Y9C8E9</accession>
<dbReference type="Pfam" id="PF19654">
    <property type="entry name" value="DUF6157"/>
    <property type="match status" value="1"/>
</dbReference>
<evidence type="ECO:0000313" key="1">
    <source>
        <dbReference type="EMBL" id="NYA72408.1"/>
    </source>
</evidence>
<name>A0A7Y9C8E9_9FLAO</name>
<dbReference type="RefSeq" id="WP_176007215.1">
    <property type="nucleotide sequence ID" value="NZ_JABWMI010000020.1"/>
</dbReference>
<dbReference type="Proteomes" id="UP000535020">
    <property type="component" value="Unassembled WGS sequence"/>
</dbReference>
<proteinExistence type="predicted"/>
<protein>
    <submittedName>
        <fullName evidence="1">Uncharacterized protein</fullName>
    </submittedName>
</protein>